<evidence type="ECO:0000313" key="2">
    <source>
        <dbReference type="EMBL" id="SCM57501.1"/>
    </source>
</evidence>
<sequence>MKIKYLMLFPLATIFCLNAQEPVVLSHYLFPEFQPGTVLMKNGTRNSAKLNYNAASEEMVFDNNGTVLAIADAMLPQIDTLFIANEKFIQLNKKFVKIVIDEAETGLFVEHKCKVVPPGKPSAYGGSSQTSSATSYSTYASSGMVYNLKLPDDFKILPYNVFWINLDGKLQSFSNIGQLKRIFRDKKRLVNDYLKANEVNMSDVESVKAAILYLKNN</sequence>
<keyword evidence="1" id="KW-0732">Signal</keyword>
<dbReference type="KEGG" id="pmuc:ING2E5A_1367"/>
<dbReference type="AlphaFoldDB" id="A0A1G4G6N3"/>
<evidence type="ECO:0000313" key="3">
    <source>
        <dbReference type="Proteomes" id="UP000178485"/>
    </source>
</evidence>
<dbReference type="EMBL" id="LT608328">
    <property type="protein sequence ID" value="SCM57501.1"/>
    <property type="molecule type" value="Genomic_DNA"/>
</dbReference>
<accession>A0A1G4G6N3</accession>
<evidence type="ECO:0008006" key="4">
    <source>
        <dbReference type="Google" id="ProtNLM"/>
    </source>
</evidence>
<dbReference type="STRING" id="1642646.ING2E5A_1367"/>
<name>A0A1G4G6N3_9BACT</name>
<feature type="signal peptide" evidence="1">
    <location>
        <begin position="1"/>
        <end position="19"/>
    </location>
</feature>
<dbReference type="Proteomes" id="UP000178485">
    <property type="component" value="Chromosome i"/>
</dbReference>
<reference evidence="2 3" key="1">
    <citation type="submission" date="2016-08" db="EMBL/GenBank/DDBJ databases">
        <authorList>
            <person name="Seilhamer J.J."/>
        </authorList>
    </citation>
    <scope>NUCLEOTIDE SEQUENCE [LARGE SCALE GENOMIC DNA]</scope>
    <source>
        <strain evidence="2">ING2-E5A</strain>
    </source>
</reference>
<protein>
    <recommendedName>
        <fullName evidence="4">Secreted protein</fullName>
    </recommendedName>
</protein>
<organism evidence="2 3">
    <name type="scientific">Petrimonas mucosa</name>
    <dbReference type="NCBI Taxonomy" id="1642646"/>
    <lineage>
        <taxon>Bacteria</taxon>
        <taxon>Pseudomonadati</taxon>
        <taxon>Bacteroidota</taxon>
        <taxon>Bacteroidia</taxon>
        <taxon>Bacteroidales</taxon>
        <taxon>Dysgonomonadaceae</taxon>
        <taxon>Petrimonas</taxon>
    </lineage>
</organism>
<gene>
    <name evidence="2" type="ORF">ING2E5A_1367</name>
</gene>
<proteinExistence type="predicted"/>
<dbReference type="RefSeq" id="WP_071136728.1">
    <property type="nucleotide sequence ID" value="NZ_JAQVII010000072.1"/>
</dbReference>
<evidence type="ECO:0000256" key="1">
    <source>
        <dbReference type="SAM" id="SignalP"/>
    </source>
</evidence>
<keyword evidence="3" id="KW-1185">Reference proteome</keyword>
<feature type="chain" id="PRO_5009603866" description="Secreted protein" evidence="1">
    <location>
        <begin position="20"/>
        <end position="217"/>
    </location>
</feature>